<keyword evidence="3" id="KW-1185">Reference proteome</keyword>
<dbReference type="Ensembl" id="ENSPSNT00000029368.1">
    <property type="protein sequence ID" value="ENSPSNP00000026136.1"/>
    <property type="gene ID" value="ENSPSNG00000019022.1"/>
</dbReference>
<dbReference type="GeneTree" id="ENSGT00390000006260"/>
<reference evidence="2" key="2">
    <citation type="submission" date="2025-08" db="UniProtKB">
        <authorList>
            <consortium name="Ensembl"/>
        </authorList>
    </citation>
    <scope>IDENTIFICATION</scope>
</reference>
<feature type="region of interest" description="Disordered" evidence="1">
    <location>
        <begin position="115"/>
        <end position="138"/>
    </location>
</feature>
<name>A0A8C9CZ08_PHOSS</name>
<organism evidence="2 3">
    <name type="scientific">Phocoena sinus</name>
    <name type="common">Vaquita</name>
    <dbReference type="NCBI Taxonomy" id="42100"/>
    <lineage>
        <taxon>Eukaryota</taxon>
        <taxon>Metazoa</taxon>
        <taxon>Chordata</taxon>
        <taxon>Craniata</taxon>
        <taxon>Vertebrata</taxon>
        <taxon>Euteleostomi</taxon>
        <taxon>Mammalia</taxon>
        <taxon>Eutheria</taxon>
        <taxon>Laurasiatheria</taxon>
        <taxon>Artiodactyla</taxon>
        <taxon>Whippomorpha</taxon>
        <taxon>Cetacea</taxon>
        <taxon>Odontoceti</taxon>
        <taxon>Phocoenidae</taxon>
        <taxon>Phocoena</taxon>
    </lineage>
</organism>
<protein>
    <submittedName>
        <fullName evidence="2">Uncharacterized protein</fullName>
    </submittedName>
</protein>
<dbReference type="PANTHER" id="PTHR22380">
    <property type="entry name" value="TESTIS-EXPRESSED PROTEIN 15"/>
    <property type="match status" value="1"/>
</dbReference>
<dbReference type="GO" id="GO:0007140">
    <property type="term" value="P:male meiotic nuclear division"/>
    <property type="evidence" value="ECO:0007669"/>
    <property type="project" value="InterPro"/>
</dbReference>
<sequence>ITVTELEYNYNQFSTLLKNVMAAPRKDLGKMAHVMKVMKTIEDMKIICAKNAKLTISFILCQMRHNRKKTLHLERKEEMNIHVKPRKNINKSSTCVKVPSVSQCIMKNVSNSSKKRPFTVDKCEDPQEQEENTTVSSCKKQKVNMKDVTKINREKATFKHPRTMRSHPESENEIGPSSSDNLKRNHVSPKKVEIQLSLPGSLLPLKNLKDTCMSKLEGKIDLTNISSPIF</sequence>
<dbReference type="AlphaFoldDB" id="A0A8C9CZ08"/>
<proteinExistence type="predicted"/>
<evidence type="ECO:0000256" key="1">
    <source>
        <dbReference type="SAM" id="MobiDB-lite"/>
    </source>
</evidence>
<evidence type="ECO:0000313" key="2">
    <source>
        <dbReference type="Ensembl" id="ENSPSNP00000026136.1"/>
    </source>
</evidence>
<feature type="region of interest" description="Disordered" evidence="1">
    <location>
        <begin position="161"/>
        <end position="184"/>
    </location>
</feature>
<dbReference type="GO" id="GO:0005634">
    <property type="term" value="C:nucleus"/>
    <property type="evidence" value="ECO:0007669"/>
    <property type="project" value="TreeGrafter"/>
</dbReference>
<reference evidence="2" key="3">
    <citation type="submission" date="2025-09" db="UniProtKB">
        <authorList>
            <consortium name="Ensembl"/>
        </authorList>
    </citation>
    <scope>IDENTIFICATION</scope>
</reference>
<dbReference type="GO" id="GO:0010569">
    <property type="term" value="P:regulation of double-strand break repair via homologous recombination"/>
    <property type="evidence" value="ECO:0007669"/>
    <property type="project" value="InterPro"/>
</dbReference>
<dbReference type="PANTHER" id="PTHR22380:SF1">
    <property type="entry name" value="TESTIS-EXPRESSED PROTEIN 15"/>
    <property type="match status" value="1"/>
</dbReference>
<accession>A0A8C9CZ08</accession>
<dbReference type="Proteomes" id="UP000694554">
    <property type="component" value="Chromosome 21"/>
</dbReference>
<dbReference type="GO" id="GO:0007130">
    <property type="term" value="P:synaptonemal complex assembly"/>
    <property type="evidence" value="ECO:0007669"/>
    <property type="project" value="TreeGrafter"/>
</dbReference>
<evidence type="ECO:0000313" key="3">
    <source>
        <dbReference type="Proteomes" id="UP000694554"/>
    </source>
</evidence>
<dbReference type="InterPro" id="IPR026616">
    <property type="entry name" value="TEX15"/>
</dbReference>
<reference evidence="2" key="1">
    <citation type="submission" date="2019-08" db="EMBL/GenBank/DDBJ databases">
        <title>Phocoena sinus (Vaquita) genome, mPhoSin1, primary haplotype.</title>
        <authorList>
            <person name="Morin P."/>
            <person name="Mountcastle J."/>
            <person name="Fungtammasan C."/>
            <person name="Rhie A."/>
            <person name="Rojas-Bracho L."/>
            <person name="Smith C.R."/>
            <person name="Taylor B.L."/>
            <person name="Gulland F.M.D."/>
            <person name="Musser W."/>
            <person name="Houck M."/>
            <person name="Haase B."/>
            <person name="Paez S."/>
            <person name="Howe K."/>
            <person name="Torrance J."/>
            <person name="Formenti G."/>
            <person name="Phillippy A."/>
            <person name="Ryder O."/>
            <person name="Jarvis E.D."/>
            <person name="Fedrigo O."/>
        </authorList>
    </citation>
    <scope>NUCLEOTIDE SEQUENCE [LARGE SCALE GENOMIC DNA]</scope>
</reference>